<evidence type="ECO:0000256" key="4">
    <source>
        <dbReference type="ARBA" id="ARBA00022801"/>
    </source>
</evidence>
<keyword evidence="2" id="KW-0819">tRNA processing</keyword>
<keyword evidence="4 7" id="KW-0378">Hydrolase</keyword>
<sequence length="374" mass="42869">MTDTPTVRWLETPDELDNWLAQAPDRPLALDTEFERVSTFFPIPGLVQLGLGDDLRLVEPAVAEASQAFRECLAGTERPKLLYAMSEDMELFRHWLDLEPRAVLDLQLACALAGLGFSVGYAKLVETLFNVTVDKSATRSDWLARPLTDAQCQYALEDIRYLEPMFEHLKALLEKRGFYSAWLEENERFARDLAHQGEPQEYYLKIRGGWQLKPRQQAVLRELAAWREQECRLRDRPRNRVLSDAALIRIAERLPESKGALGAIEDVPPVVVRRYGEILLACVERGRSSGDIADRIETPLTREEQGLFKQVKRLFRHEAEASDVPIELVAPRKRIEACIRRWHSDDDAARFFTEGWRGEMLAPVLDDVSRVLSE</sequence>
<dbReference type="PROSITE" id="PS50967">
    <property type="entry name" value="HRDC"/>
    <property type="match status" value="1"/>
</dbReference>
<dbReference type="Gene3D" id="1.10.150.80">
    <property type="entry name" value="HRDC domain"/>
    <property type="match status" value="2"/>
</dbReference>
<dbReference type="GO" id="GO:0033890">
    <property type="term" value="F:ribonuclease D activity"/>
    <property type="evidence" value="ECO:0007669"/>
    <property type="project" value="UniProtKB-EC"/>
</dbReference>
<dbReference type="InterPro" id="IPR010997">
    <property type="entry name" value="HRDC-like_sf"/>
</dbReference>
<evidence type="ECO:0000313" key="8">
    <source>
        <dbReference type="Proteomes" id="UP000313645"/>
    </source>
</evidence>
<evidence type="ECO:0000256" key="1">
    <source>
        <dbReference type="ARBA" id="ARBA00022490"/>
    </source>
</evidence>
<dbReference type="SUPFAM" id="SSF47819">
    <property type="entry name" value="HRDC-like"/>
    <property type="match status" value="2"/>
</dbReference>
<dbReference type="Pfam" id="PF21293">
    <property type="entry name" value="RNAseD_HRDC_C"/>
    <property type="match status" value="1"/>
</dbReference>
<dbReference type="PANTHER" id="PTHR47649:SF1">
    <property type="entry name" value="RIBONUCLEASE D"/>
    <property type="match status" value="1"/>
</dbReference>
<dbReference type="EC" id="3.1.13.5" evidence="7"/>
<dbReference type="InterPro" id="IPR012337">
    <property type="entry name" value="RNaseH-like_sf"/>
</dbReference>
<evidence type="ECO:0000256" key="2">
    <source>
        <dbReference type="ARBA" id="ARBA00022694"/>
    </source>
</evidence>
<dbReference type="NCBIfam" id="TIGR01388">
    <property type="entry name" value="rnd"/>
    <property type="match status" value="1"/>
</dbReference>
<dbReference type="Pfam" id="PF01612">
    <property type="entry name" value="DNA_pol_A_exo1"/>
    <property type="match status" value="1"/>
</dbReference>
<dbReference type="InterPro" id="IPR048579">
    <property type="entry name" value="RNAseD_HRDC_C"/>
</dbReference>
<accession>A0ABY1ZFU8</accession>
<dbReference type="InterPro" id="IPR002562">
    <property type="entry name" value="3'-5'_exonuclease_dom"/>
</dbReference>
<feature type="domain" description="HRDC" evidence="6">
    <location>
        <begin position="213"/>
        <end position="293"/>
    </location>
</feature>
<dbReference type="SMART" id="SM00341">
    <property type="entry name" value="HRDC"/>
    <property type="match status" value="1"/>
</dbReference>
<dbReference type="InterPro" id="IPR002121">
    <property type="entry name" value="HRDC_dom"/>
</dbReference>
<dbReference type="InterPro" id="IPR006292">
    <property type="entry name" value="RNase_D"/>
</dbReference>
<evidence type="ECO:0000313" key="7">
    <source>
        <dbReference type="EMBL" id="TBW50165.1"/>
    </source>
</evidence>
<dbReference type="CDD" id="cd06142">
    <property type="entry name" value="RNaseD_exo"/>
    <property type="match status" value="1"/>
</dbReference>
<gene>
    <name evidence="7" type="primary">rnd</name>
    <name evidence="7" type="ORF">EZI54_18630</name>
</gene>
<keyword evidence="5" id="KW-0269">Exonuclease</keyword>
<dbReference type="Pfam" id="PF00570">
    <property type="entry name" value="HRDC"/>
    <property type="match status" value="1"/>
</dbReference>
<dbReference type="SMART" id="SM00474">
    <property type="entry name" value="35EXOc"/>
    <property type="match status" value="1"/>
</dbReference>
<protein>
    <submittedName>
        <fullName evidence="7">Ribonuclease D</fullName>
        <ecNumber evidence="7">3.1.13.5</ecNumber>
    </submittedName>
</protein>
<keyword evidence="8" id="KW-1185">Reference proteome</keyword>
<evidence type="ECO:0000259" key="6">
    <source>
        <dbReference type="PROSITE" id="PS50967"/>
    </source>
</evidence>
<proteinExistence type="predicted"/>
<organism evidence="7 8">
    <name type="scientific">Marinobacter halodurans</name>
    <dbReference type="NCBI Taxonomy" id="2528979"/>
    <lineage>
        <taxon>Bacteria</taxon>
        <taxon>Pseudomonadati</taxon>
        <taxon>Pseudomonadota</taxon>
        <taxon>Gammaproteobacteria</taxon>
        <taxon>Pseudomonadales</taxon>
        <taxon>Marinobacteraceae</taxon>
        <taxon>Marinobacter</taxon>
    </lineage>
</organism>
<dbReference type="Proteomes" id="UP000313645">
    <property type="component" value="Unassembled WGS sequence"/>
</dbReference>
<dbReference type="Gene3D" id="3.30.420.10">
    <property type="entry name" value="Ribonuclease H-like superfamily/Ribonuclease H"/>
    <property type="match status" value="1"/>
</dbReference>
<evidence type="ECO:0000256" key="5">
    <source>
        <dbReference type="ARBA" id="ARBA00022839"/>
    </source>
</evidence>
<reference evidence="7 8" key="1">
    <citation type="submission" date="2019-02" db="EMBL/GenBank/DDBJ databases">
        <title>Marinobacter halodurans sp. nov., a marine bacterium isolated from sea tidal flat.</title>
        <authorList>
            <person name="Yoo Y."/>
            <person name="Lee D.W."/>
            <person name="Kim B.S."/>
            <person name="Kim J.-J."/>
        </authorList>
    </citation>
    <scope>NUCLEOTIDE SEQUENCE [LARGE SCALE GENOMIC DNA]</scope>
    <source>
        <strain evidence="7 8">YJ-S3-2</strain>
    </source>
</reference>
<dbReference type="InterPro" id="IPR044876">
    <property type="entry name" value="HRDC_dom_sf"/>
</dbReference>
<dbReference type="InterPro" id="IPR036397">
    <property type="entry name" value="RNaseH_sf"/>
</dbReference>
<dbReference type="PANTHER" id="PTHR47649">
    <property type="entry name" value="RIBONUCLEASE D"/>
    <property type="match status" value="1"/>
</dbReference>
<keyword evidence="3" id="KW-0540">Nuclease</keyword>
<name>A0ABY1ZFU8_9GAMM</name>
<dbReference type="SUPFAM" id="SSF53098">
    <property type="entry name" value="Ribonuclease H-like"/>
    <property type="match status" value="1"/>
</dbReference>
<dbReference type="RefSeq" id="WP_131483391.1">
    <property type="nucleotide sequence ID" value="NZ_SJDL01000036.1"/>
</dbReference>
<dbReference type="EMBL" id="SJDL01000036">
    <property type="protein sequence ID" value="TBW50165.1"/>
    <property type="molecule type" value="Genomic_DNA"/>
</dbReference>
<keyword evidence="1" id="KW-0963">Cytoplasm</keyword>
<evidence type="ECO:0000256" key="3">
    <source>
        <dbReference type="ARBA" id="ARBA00022722"/>
    </source>
</evidence>
<dbReference type="InterPro" id="IPR051086">
    <property type="entry name" value="RNase_D-like"/>
</dbReference>
<comment type="caution">
    <text evidence="7">The sequence shown here is derived from an EMBL/GenBank/DDBJ whole genome shotgun (WGS) entry which is preliminary data.</text>
</comment>